<dbReference type="KEGG" id="prz:GZH47_30185"/>
<dbReference type="RefSeq" id="WP_162644794.1">
    <property type="nucleotide sequence ID" value="NZ_CP048286.1"/>
</dbReference>
<dbReference type="EMBL" id="CP048286">
    <property type="protein sequence ID" value="QHW34642.1"/>
    <property type="molecule type" value="Genomic_DNA"/>
</dbReference>
<gene>
    <name evidence="1" type="ORF">GZH47_30185</name>
</gene>
<accession>A0A6C0PCI2</accession>
<proteinExistence type="predicted"/>
<sequence>MSTLLALNKIIAPRISGLGFEYAGKPDSISWVFSRSYKEATQYITFEKIGANPDCIRFNLTTSVSREKLSHYQLDMELDPVGVVYSNQESLYKVLEVFAYNIINGGIDWLNIMSKPDVSPSKELYAAFAESLNCRTFTIPEHIYSSDDFIEQLQMSIQERSCDGTAPLDWEFIMNAAFELGEAIRRRFTGEWLLFESTPCPFVMNIAGKSDLKINPLWVISNYWGKPQYIPYSIVGRFNRISRKMY</sequence>
<evidence type="ECO:0000313" key="2">
    <source>
        <dbReference type="Proteomes" id="UP000479114"/>
    </source>
</evidence>
<evidence type="ECO:0000313" key="1">
    <source>
        <dbReference type="EMBL" id="QHW34642.1"/>
    </source>
</evidence>
<dbReference type="AlphaFoldDB" id="A0A6C0PCI2"/>
<name>A0A6C0PCI2_9BACL</name>
<organism evidence="1 2">
    <name type="scientific">Paenibacillus rhizovicinus</name>
    <dbReference type="NCBI Taxonomy" id="2704463"/>
    <lineage>
        <taxon>Bacteria</taxon>
        <taxon>Bacillati</taxon>
        <taxon>Bacillota</taxon>
        <taxon>Bacilli</taxon>
        <taxon>Bacillales</taxon>
        <taxon>Paenibacillaceae</taxon>
        <taxon>Paenibacillus</taxon>
    </lineage>
</organism>
<protein>
    <submittedName>
        <fullName evidence="1">Uncharacterized protein</fullName>
    </submittedName>
</protein>
<dbReference type="Proteomes" id="UP000479114">
    <property type="component" value="Chromosome"/>
</dbReference>
<keyword evidence="2" id="KW-1185">Reference proteome</keyword>
<reference evidence="1 2" key="1">
    <citation type="submission" date="2020-02" db="EMBL/GenBank/DDBJ databases">
        <title>Paenibacillus sp. nov., isolated from rhizosphere soil of tomato.</title>
        <authorList>
            <person name="Weon H.-Y."/>
            <person name="Lee S.A."/>
        </authorList>
    </citation>
    <scope>NUCLEOTIDE SEQUENCE [LARGE SCALE GENOMIC DNA]</scope>
    <source>
        <strain evidence="1 2">14171R-81</strain>
    </source>
</reference>